<feature type="region of interest" description="Disordered" evidence="1">
    <location>
        <begin position="1519"/>
        <end position="1552"/>
    </location>
</feature>
<organism evidence="3 4">
    <name type="scientific">Symbiodinium pilosum</name>
    <name type="common">Dinoflagellate</name>
    <dbReference type="NCBI Taxonomy" id="2952"/>
    <lineage>
        <taxon>Eukaryota</taxon>
        <taxon>Sar</taxon>
        <taxon>Alveolata</taxon>
        <taxon>Dinophyceae</taxon>
        <taxon>Suessiales</taxon>
        <taxon>Symbiodiniaceae</taxon>
        <taxon>Symbiodinium</taxon>
    </lineage>
</organism>
<dbReference type="OrthoDB" id="439917at2759"/>
<feature type="domain" description="Tyrosine-protein kinase ephrin type A/B receptor-like" evidence="2">
    <location>
        <begin position="541"/>
        <end position="589"/>
    </location>
</feature>
<accession>A0A812X175</accession>
<dbReference type="Pfam" id="PF07699">
    <property type="entry name" value="Ephrin_rec_like"/>
    <property type="match status" value="5"/>
</dbReference>
<dbReference type="Proteomes" id="UP000649617">
    <property type="component" value="Unassembled WGS sequence"/>
</dbReference>
<keyword evidence="4" id="KW-1185">Reference proteome</keyword>
<proteinExistence type="predicted"/>
<gene>
    <name evidence="3" type="primary">Svep1</name>
    <name evidence="3" type="ORF">SPIL2461_LOCUS20239</name>
</gene>
<sequence length="2063" mass="214686">MVKDGGCDELSDGYSWTPQYSYAGYQGFFGPDGFGPGGYGGPGGYDFGGSGGFYGGYGPGNGFPPFRRLADDAVTAVAGFGSSTAWITTNYSVSWPDPISATPGMYKLCWCGGFGFRSKSVPQVRRCTQPVFFDFEVGTMTVAGPFPNQYFTCVRGRFCLGGSLRLRGLGLTGDDLLTLRAECNLDGARRFQGLPFFVTPVASDTPGEVDLEFGLNYTVYDSPGLFNLCWCSSKGTPCTTMDLVSFSTEVYLETDAATLSLEGPYPGAEAECFLGQYCSLVLVGGGQNLLDDDHLTVLSRCGDSSFLSGFPTPGYTSSLAAGMVFYFASGPLQTEPGIYQLCWCRPDPAAGISCTTVGDYTTSIGLFLATGPYSGQVAQCYLGSECSVAAFRGVSLTAQDTVAPLADCETSLLAANFPTPQPIGLSQGDNGLAFNLGELQLRNGVVQEVVKLCWCSASSESEDKSSPPCSQPWHFGAVAVTLQLLCPAGWYELSGVGKTCQQCPPGYYCPGGVSAPKNACPAGGTSDAGASEVGQCECRRGYYVDTGIGACLGCPAGFFKNSVDRLEECTGKCPAGTTSLTGAASITECFCEGDAIDANSAPDQFLCANLADLSHISSNSTPQVASSVAPVHSFNGSLVVLDASTEELLEEIRELISTLLQISTGTRASLTLEVGDVRDWRLDFEIVSSDPELAAEMQSKLHAEPFAAWVYTEMSTTELASANLTRLTEVEMSALECPNGLGFQPGAVVTSLADCKCPHGKQPAADGSTGLLAGCVSCPYGTYKSTVGDTSCLACPTLEFPLTTLQLGAISIAACTCSAGYTTDWEKGGCTTCGDGYFCLGGTHREACSESRTTISEMSGSDSDCVCSDGTFLNATGQCEQCMPGQFKEDVGNAPCQDCEAGTYSSAGADSCDDCNAGRFSAQGAATCEPCPAGRYSLDSKATSLDSCVQCGIGTWSTDLGADRDGTCRRCKGGSTTEQTGSSNETACVRPHSKQERQCVSGRVCTVDNITGYGLRAGHRLGISSADCKSAKVSVEGIENDGISKVSDSGSQYVWGDQPEDFTPGGGFYNMCWCANMESLVCTDLNANYLIKAGQLLVAGPSDNFFRCVRGRDCIDLWPFAGFELEATDLVAVRRDACGTTAVAEISTSNTEGVGTLSNKQKLDGAVTNLALGFGVSDETSMYDLSIDADQSGYFLCWCASGRGVVNACSSPEEFNVYAGRLSVVGPRTNQESGCSIGQPCAVPGILGALLESGDRLMVLSDCGRGVSLPGFPSSGIMETNNSKDFGFVGNGSDILLSSPGIFRLCFCRPGDGETCESPKSFRAKVGLMTASGPFEQTTVCYTGSNCTVLVTGIGLQAGDQVFIANGECGEAAGMGARGFPRLDLSISVMETANGLEASLGELPQGAMPGRYRICWCPANADCGDSSVFRAPGGIMRIDCPPGSYAIGASGSGASMAACICERGYERVASGSCSACSEGSYKTLPGNLAPCLPCPTGFTTFSTGSRGKSACAIPVEQTIDTGSNQSDGNNQSTASNSTNVTGDAGTSIPAQPVLKNESAVPAITFNMTIAQLPADGEEETLKNQLKDFVQEGQPSNTTGRRLASSVAVVITIKQRTAEEAALTLEDMDVDLLSKELGNAVEQHPTLGAAGIELTVESVPEITETSVKCPARRSVPPGVQVLSQNDCQCSPGYGYDAASSTCALCEQGGYKADVGDVSCTRCPELMSTLGAGATSADDCQCQVGLYADENGACVDCVLGSYCPGTGQATPCPKNSTTTSVGRSLTDCICMAGFYSVNDESLCQPCQRGKYKPNIGNGECPLTCPTSADSALGSSSLEDCFCQPGFHAKTDPTTGVLTRCATCDYTGLVCRGGFEGSNLTDSNGQPLPRTHAQPVAETGYYQTGETSAVACDVFVVDEVSACGGGEACSLQRIGLPVPTSCHGSQGASDADSSRSTGLLCGECPDHWARDSYPELCSPCPDHPASAVTMGVLNDIFAKTMLNFAVAVMAATAAVKGGTKLHTSMIRVGTQWLAACSVLTQFDLGSVGGFGWSEKQKELEQLQACA</sequence>
<dbReference type="InterPro" id="IPR011641">
    <property type="entry name" value="Tyr-kin_ephrin_A/B_rcpt-like"/>
</dbReference>
<feature type="domain" description="Tyrosine-protein kinase ephrin type A/B receptor-like" evidence="2">
    <location>
        <begin position="772"/>
        <end position="815"/>
    </location>
</feature>
<reference evidence="3" key="1">
    <citation type="submission" date="2021-02" db="EMBL/GenBank/DDBJ databases">
        <authorList>
            <person name="Dougan E. K."/>
            <person name="Rhodes N."/>
            <person name="Thang M."/>
            <person name="Chan C."/>
        </authorList>
    </citation>
    <scope>NUCLEOTIDE SEQUENCE</scope>
</reference>
<dbReference type="Gene3D" id="2.10.50.10">
    <property type="entry name" value="Tumor Necrosis Factor Receptor, subunit A, domain 2"/>
    <property type="match status" value="8"/>
</dbReference>
<feature type="compositionally biased region" description="Polar residues" evidence="1">
    <location>
        <begin position="1519"/>
        <end position="1541"/>
    </location>
</feature>
<dbReference type="EMBL" id="CAJNIZ010045203">
    <property type="protein sequence ID" value="CAE7713430.1"/>
    <property type="molecule type" value="Genomic_DNA"/>
</dbReference>
<name>A0A812X175_SYMPI</name>
<evidence type="ECO:0000259" key="2">
    <source>
        <dbReference type="Pfam" id="PF07699"/>
    </source>
</evidence>
<comment type="caution">
    <text evidence="3">The sequence shown here is derived from an EMBL/GenBank/DDBJ whole genome shotgun (WGS) entry which is preliminary data.</text>
</comment>
<evidence type="ECO:0000256" key="1">
    <source>
        <dbReference type="SAM" id="MobiDB-lite"/>
    </source>
</evidence>
<feature type="domain" description="Tyrosine-protein kinase ephrin type A/B receptor-like" evidence="2">
    <location>
        <begin position="1791"/>
        <end position="1838"/>
    </location>
</feature>
<dbReference type="PANTHER" id="PTHR46104:SF1">
    <property type="entry name" value="GENE 9195-RELATED"/>
    <property type="match status" value="1"/>
</dbReference>
<dbReference type="PANTHER" id="PTHR46104">
    <property type="entry name" value="GENE 9195-RELATED-RELATED"/>
    <property type="match status" value="1"/>
</dbReference>
<feature type="domain" description="Tyrosine-protein kinase ephrin type A/B receptor-like" evidence="2">
    <location>
        <begin position="1691"/>
        <end position="1738"/>
    </location>
</feature>
<dbReference type="SMART" id="SM01411">
    <property type="entry name" value="Ephrin_rec_like"/>
    <property type="match status" value="10"/>
</dbReference>
<dbReference type="SUPFAM" id="SSF57184">
    <property type="entry name" value="Growth factor receptor domain"/>
    <property type="match status" value="3"/>
</dbReference>
<protein>
    <submittedName>
        <fullName evidence="3">Svep1 protein</fullName>
    </submittedName>
</protein>
<feature type="domain" description="Tyrosine-protein kinase ephrin type A/B receptor-like" evidence="2">
    <location>
        <begin position="1469"/>
        <end position="1511"/>
    </location>
</feature>
<dbReference type="InterPro" id="IPR009030">
    <property type="entry name" value="Growth_fac_rcpt_cys_sf"/>
</dbReference>
<evidence type="ECO:0000313" key="4">
    <source>
        <dbReference type="Proteomes" id="UP000649617"/>
    </source>
</evidence>
<evidence type="ECO:0000313" key="3">
    <source>
        <dbReference type="EMBL" id="CAE7713430.1"/>
    </source>
</evidence>